<evidence type="ECO:0000259" key="1">
    <source>
        <dbReference type="PROSITE" id="PS51465"/>
    </source>
</evidence>
<proteinExistence type="predicted"/>
<sequence>MAGLLFIVLSSCEEDGGGIISDCIDSNKIVKDAACTMEYAPVCGCNGKTYGNACSASTQGVQQWSVGPCQLGQRNR</sequence>
<dbReference type="InterPro" id="IPR053265">
    <property type="entry name" value="Serpin"/>
</dbReference>
<keyword evidence="2" id="KW-0722">Serine protease inhibitor</keyword>
<dbReference type="Proteomes" id="UP001319080">
    <property type="component" value="Unassembled WGS sequence"/>
</dbReference>
<dbReference type="PANTHER" id="PTHR21131">
    <property type="entry name" value="SERINE-TYPE ENDOPEPTIDASE INHIBITOR"/>
    <property type="match status" value="1"/>
</dbReference>
<protein>
    <submittedName>
        <fullName evidence="2">Kazal-type serine protease inhibitor family protein</fullName>
    </submittedName>
</protein>
<feature type="domain" description="Kazal-like" evidence="1">
    <location>
        <begin position="17"/>
        <end position="71"/>
    </location>
</feature>
<dbReference type="Pfam" id="PF00050">
    <property type="entry name" value="Kazal_1"/>
    <property type="match status" value="1"/>
</dbReference>
<dbReference type="Gene3D" id="3.30.60.30">
    <property type="match status" value="1"/>
</dbReference>
<dbReference type="InterPro" id="IPR036058">
    <property type="entry name" value="Kazal_dom_sf"/>
</dbReference>
<keyword evidence="2" id="KW-0646">Protease inhibitor</keyword>
<keyword evidence="3" id="KW-1185">Reference proteome</keyword>
<dbReference type="SMART" id="SM00280">
    <property type="entry name" value="KAZAL"/>
    <property type="match status" value="1"/>
</dbReference>
<evidence type="ECO:0000313" key="2">
    <source>
        <dbReference type="EMBL" id="MBT1707026.1"/>
    </source>
</evidence>
<reference evidence="2 3" key="1">
    <citation type="submission" date="2021-05" db="EMBL/GenBank/DDBJ databases">
        <title>A Polyphasic approach of four new species of the genus Ohtaekwangia: Ohtaekwangia histidinii sp. nov., Ohtaekwangia cretensis sp. nov., Ohtaekwangia indiensis sp. nov., Ohtaekwangia reichenbachii sp. nov. from diverse environment.</title>
        <authorList>
            <person name="Octaviana S."/>
        </authorList>
    </citation>
    <scope>NUCLEOTIDE SEQUENCE [LARGE SCALE GENOMIC DNA]</scope>
    <source>
        <strain evidence="2 3">PWU5</strain>
    </source>
</reference>
<organism evidence="2 3">
    <name type="scientific">Dawidia cretensis</name>
    <dbReference type="NCBI Taxonomy" id="2782350"/>
    <lineage>
        <taxon>Bacteria</taxon>
        <taxon>Pseudomonadati</taxon>
        <taxon>Bacteroidota</taxon>
        <taxon>Cytophagia</taxon>
        <taxon>Cytophagales</taxon>
        <taxon>Chryseotaleaceae</taxon>
        <taxon>Dawidia</taxon>
    </lineage>
</organism>
<dbReference type="PANTHER" id="PTHR21131:SF0">
    <property type="entry name" value="GEO10195P1-RELATED"/>
    <property type="match status" value="1"/>
</dbReference>
<dbReference type="GO" id="GO:0005615">
    <property type="term" value="C:extracellular space"/>
    <property type="evidence" value="ECO:0007669"/>
    <property type="project" value="TreeGrafter"/>
</dbReference>
<name>A0AAP2DTA5_9BACT</name>
<dbReference type="PROSITE" id="PS51465">
    <property type="entry name" value="KAZAL_2"/>
    <property type="match status" value="1"/>
</dbReference>
<comment type="caution">
    <text evidence="2">The sequence shown here is derived from an EMBL/GenBank/DDBJ whole genome shotgun (WGS) entry which is preliminary data.</text>
</comment>
<dbReference type="CDD" id="cd00104">
    <property type="entry name" value="KAZAL_FS"/>
    <property type="match status" value="1"/>
</dbReference>
<accession>A0AAP2DTA5</accession>
<dbReference type="InterPro" id="IPR002350">
    <property type="entry name" value="Kazal_dom"/>
</dbReference>
<dbReference type="GO" id="GO:0004867">
    <property type="term" value="F:serine-type endopeptidase inhibitor activity"/>
    <property type="evidence" value="ECO:0007669"/>
    <property type="project" value="UniProtKB-KW"/>
</dbReference>
<dbReference type="SUPFAM" id="SSF100895">
    <property type="entry name" value="Kazal-type serine protease inhibitors"/>
    <property type="match status" value="1"/>
</dbReference>
<dbReference type="EMBL" id="JAHESE010000001">
    <property type="protein sequence ID" value="MBT1707026.1"/>
    <property type="molecule type" value="Genomic_DNA"/>
</dbReference>
<gene>
    <name evidence="2" type="ORF">KK062_02270</name>
</gene>
<evidence type="ECO:0000313" key="3">
    <source>
        <dbReference type="Proteomes" id="UP001319080"/>
    </source>
</evidence>
<dbReference type="AlphaFoldDB" id="A0AAP2DTA5"/>